<dbReference type="RefSeq" id="WP_030256441.1">
    <property type="nucleotide sequence ID" value="NZ_JBHEZZ010000005.1"/>
</dbReference>
<proteinExistence type="predicted"/>
<dbReference type="NCBIfam" id="TIGR01409">
    <property type="entry name" value="TAT_signal_seq"/>
    <property type="match status" value="1"/>
</dbReference>
<organism evidence="1 2">
    <name type="scientific">Streptacidiphilus cavernicola</name>
    <dbReference type="NCBI Taxonomy" id="3342716"/>
    <lineage>
        <taxon>Bacteria</taxon>
        <taxon>Bacillati</taxon>
        <taxon>Actinomycetota</taxon>
        <taxon>Actinomycetes</taxon>
        <taxon>Kitasatosporales</taxon>
        <taxon>Streptomycetaceae</taxon>
        <taxon>Streptacidiphilus</taxon>
    </lineage>
</organism>
<dbReference type="Gene3D" id="2.60.120.260">
    <property type="entry name" value="Galactose-binding domain-like"/>
    <property type="match status" value="1"/>
</dbReference>
<gene>
    <name evidence="1" type="ORF">ACEZDJ_11105</name>
</gene>
<dbReference type="EMBL" id="JBHEZZ010000005">
    <property type="protein sequence ID" value="MFC1401835.1"/>
    <property type="molecule type" value="Genomic_DNA"/>
</dbReference>
<name>A0ABV6UK57_9ACTN</name>
<evidence type="ECO:0000313" key="2">
    <source>
        <dbReference type="Proteomes" id="UP001592528"/>
    </source>
</evidence>
<accession>A0ABV6UK57</accession>
<comment type="caution">
    <text evidence="1">The sequence shown here is derived from an EMBL/GenBank/DDBJ whole genome shotgun (WGS) entry which is preliminary data.</text>
</comment>
<protein>
    <submittedName>
        <fullName evidence="1">Twin-arginine translocation signal domain-containing protein</fullName>
    </submittedName>
</protein>
<dbReference type="Proteomes" id="UP001592528">
    <property type="component" value="Unassembled WGS sequence"/>
</dbReference>
<keyword evidence="2" id="KW-1185">Reference proteome</keyword>
<dbReference type="InterPro" id="IPR006311">
    <property type="entry name" value="TAT_signal"/>
</dbReference>
<reference evidence="1 2" key="1">
    <citation type="submission" date="2024-09" db="EMBL/GenBank/DDBJ databases">
        <authorList>
            <person name="Lee S.D."/>
        </authorList>
    </citation>
    <scope>NUCLEOTIDE SEQUENCE [LARGE SCALE GENOMIC DNA]</scope>
    <source>
        <strain evidence="1 2">N1-5</strain>
    </source>
</reference>
<dbReference type="InterPro" id="IPR019546">
    <property type="entry name" value="TAT_signal_bac_arc"/>
</dbReference>
<evidence type="ECO:0000313" key="1">
    <source>
        <dbReference type="EMBL" id="MFC1401835.1"/>
    </source>
</evidence>
<sequence>MPENPARRDLLKYAGAAGAVAGVGWLGEIPSAQAATFGTTTAPAQPASQRSAGTGLLDTLVFGDTASESAHALTATLSDTVAAGGLGQTARVLNPTSPAGYYGGTLSFTLACSPTGTTYVTVKLWGDEYDSTSEEDGSGTNMWRLQLFCEGLQIGYQDQGEVDNLDILDTAPRTPGRFFFHTLPLPEKLTAGKTSVALEIRSMGRIWSYGQNQAQLYYDMTTPSRGIYRLYTHTDPYFTAPAGDVQGPAPVPTARTVEGPEVLTAIRARVLSDTTRLLTTGDPATLDGWAMQQLAESYFWSGGPGYQSDTALDRTLQAIDGRYYAWQANPTVLTGSDQQWQGFGRIGLVLALLWEQLGTRLDQQVTGSPYSITNGGFENGSGTTATGWSVAGWTANGTAGRDSTYAHSGTYSMKLVHNATGANAIAVNNNTKVSLDQGAYEYGVWVKGQGLTGTGVYLDVLFYDAAGAIVGTDNKVFAPAGTYDWTYLSSTLTTPATAVSAWLFIGVHEGGTAWIDDVTLIAPSTSSHAAPVRRTAYTAMLQASRDYWREHFPHYSNQTQICAIGLYQVNRALRLIDPALAWTEDKARSFMYQSVGLTPYLGPEAADGTATAPLGRSYYQVTAKGLTRELGYVGNYGEVTDWLIMMYESITRGYQPQDDPALKTQIIKMVKTRSRFRILDVDEAGGRVARLETVVGWRNEVYPGEVGYAQRTAWDSHPIQAAVVLKDPEIIGWTQEMFADGQFYRQLDLMTSNSWTRVGLNAFRLVTRDWDAYQALPSRPYRLPTDWNAPDFCFTDEEDGVVAVKNGGELLYASLYWRARQGVNNYARVHHVTPVDQRSATIRQNSSGATDTTFTALDWILWDYAINDPGAAGIPPGGFPPPGDTLHQSLAGDVYPLAPVPADVPDPTLGVHFTGVETMLVGRAPLYLCQYGDYYIAMNTTTDKTYTLPHRQAFGPATDLTTGKKVKAEARITVLPMTTVVLYRKS</sequence>
<dbReference type="PROSITE" id="PS51318">
    <property type="entry name" value="TAT"/>
    <property type="match status" value="1"/>
</dbReference>